<accession>A0ABQ6JFY8</accession>
<feature type="transmembrane region" description="Helical" evidence="6">
    <location>
        <begin position="60"/>
        <end position="82"/>
    </location>
</feature>
<evidence type="ECO:0000256" key="1">
    <source>
        <dbReference type="ARBA" id="ARBA00004141"/>
    </source>
</evidence>
<dbReference type="Proteomes" id="UP001157017">
    <property type="component" value="Unassembled WGS sequence"/>
</dbReference>
<feature type="transmembrane region" description="Helical" evidence="6">
    <location>
        <begin position="172"/>
        <end position="191"/>
    </location>
</feature>
<evidence type="ECO:0000256" key="4">
    <source>
        <dbReference type="ARBA" id="ARBA00023136"/>
    </source>
</evidence>
<feature type="region of interest" description="Disordered" evidence="5">
    <location>
        <begin position="260"/>
        <end position="284"/>
    </location>
</feature>
<feature type="region of interest" description="Disordered" evidence="5">
    <location>
        <begin position="212"/>
        <end position="240"/>
    </location>
</feature>
<protein>
    <recommendedName>
        <fullName evidence="7">ABC-2 type transporter transmembrane domain-containing protein</fullName>
    </recommendedName>
</protein>
<evidence type="ECO:0000256" key="3">
    <source>
        <dbReference type="ARBA" id="ARBA00022989"/>
    </source>
</evidence>
<dbReference type="PANTHER" id="PTHR43229:SF2">
    <property type="entry name" value="NODULATION PROTEIN J"/>
    <property type="match status" value="1"/>
</dbReference>
<gene>
    <name evidence="8" type="ORF">GCM10025868_13850</name>
</gene>
<keyword evidence="9" id="KW-1185">Reference proteome</keyword>
<feature type="transmembrane region" description="Helical" evidence="6">
    <location>
        <begin position="146"/>
        <end position="166"/>
    </location>
</feature>
<keyword evidence="2 6" id="KW-0812">Transmembrane</keyword>
<feature type="domain" description="ABC-2 type transporter transmembrane" evidence="7">
    <location>
        <begin position="12"/>
        <end position="209"/>
    </location>
</feature>
<reference evidence="9" key="1">
    <citation type="journal article" date="2019" name="Int. J. Syst. Evol. Microbiol.">
        <title>The Global Catalogue of Microorganisms (GCM) 10K type strain sequencing project: providing services to taxonomists for standard genome sequencing and annotation.</title>
        <authorList>
            <consortium name="The Broad Institute Genomics Platform"/>
            <consortium name="The Broad Institute Genome Sequencing Center for Infectious Disease"/>
            <person name="Wu L."/>
            <person name="Ma J."/>
        </authorList>
    </citation>
    <scope>NUCLEOTIDE SEQUENCE [LARGE SCALE GENOMIC DNA]</scope>
    <source>
        <strain evidence="9">NBRC 108730</strain>
    </source>
</reference>
<feature type="transmembrane region" description="Helical" evidence="6">
    <location>
        <begin position="27"/>
        <end position="48"/>
    </location>
</feature>
<comment type="caution">
    <text evidence="8">The sequence shown here is derived from an EMBL/GenBank/DDBJ whole genome shotgun (WGS) entry which is preliminary data.</text>
</comment>
<dbReference type="InterPro" id="IPR051784">
    <property type="entry name" value="Nod_factor_ABC_transporter"/>
</dbReference>
<dbReference type="Pfam" id="PF01061">
    <property type="entry name" value="ABC2_membrane"/>
    <property type="match status" value="1"/>
</dbReference>
<dbReference type="PANTHER" id="PTHR43229">
    <property type="entry name" value="NODULATION PROTEIN J"/>
    <property type="match status" value="1"/>
</dbReference>
<evidence type="ECO:0000256" key="6">
    <source>
        <dbReference type="SAM" id="Phobius"/>
    </source>
</evidence>
<evidence type="ECO:0000313" key="9">
    <source>
        <dbReference type="Proteomes" id="UP001157017"/>
    </source>
</evidence>
<evidence type="ECO:0000313" key="8">
    <source>
        <dbReference type="EMBL" id="GMA86135.1"/>
    </source>
</evidence>
<evidence type="ECO:0000256" key="2">
    <source>
        <dbReference type="ARBA" id="ARBA00022692"/>
    </source>
</evidence>
<dbReference type="EMBL" id="BSUZ01000001">
    <property type="protein sequence ID" value="GMA86135.1"/>
    <property type="molecule type" value="Genomic_DNA"/>
</dbReference>
<evidence type="ECO:0000259" key="7">
    <source>
        <dbReference type="Pfam" id="PF01061"/>
    </source>
</evidence>
<comment type="subcellular location">
    <subcellularLocation>
        <location evidence="1">Membrane</location>
        <topology evidence="1">Multi-pass membrane protein</topology>
    </subcellularLocation>
</comment>
<evidence type="ECO:0000256" key="5">
    <source>
        <dbReference type="SAM" id="MobiDB-lite"/>
    </source>
</evidence>
<sequence>MSTSTALNDGLVVAQRNLIKIKRVPDLLVFTTLQPIMFVLLFAYVFGGAIDVQGSNYKEFLIAGIFTQTVTFGATLTGAGLADDMKKGIIDRFRSLPMSRSAVLVGRTVSDVANNLLVVVVMSLTGLVVGWRIRRLVPRRRHRLRAAAAVGLRVQAWIMAFVGLLAPSPEVVNNASFVVIFPVTFIANTFVPLETLPGVLKTFAAWNPCRPSPRPAASTSATSRRAGRCPTTGRCSTRRSTRCCGSWSSWRCSCRWPPGSTAGPPAADPPTRNARGPPRSTGAALVLRVGVDARRRTQPV</sequence>
<feature type="transmembrane region" description="Helical" evidence="6">
    <location>
        <begin position="116"/>
        <end position="134"/>
    </location>
</feature>
<keyword evidence="3 6" id="KW-1133">Transmembrane helix</keyword>
<name>A0ABQ6JFY8_9ACTN</name>
<dbReference type="InterPro" id="IPR013525">
    <property type="entry name" value="ABC2_TM"/>
</dbReference>
<feature type="compositionally biased region" description="Low complexity" evidence="5">
    <location>
        <begin position="215"/>
        <end position="235"/>
    </location>
</feature>
<proteinExistence type="predicted"/>
<organism evidence="8 9">
    <name type="scientific">Angustibacter aerolatus</name>
    <dbReference type="NCBI Taxonomy" id="1162965"/>
    <lineage>
        <taxon>Bacteria</taxon>
        <taxon>Bacillati</taxon>
        <taxon>Actinomycetota</taxon>
        <taxon>Actinomycetes</taxon>
        <taxon>Kineosporiales</taxon>
        <taxon>Kineosporiaceae</taxon>
    </lineage>
</organism>
<keyword evidence="4 6" id="KW-0472">Membrane</keyword>